<dbReference type="PROSITE" id="PS50003">
    <property type="entry name" value="PH_DOMAIN"/>
    <property type="match status" value="1"/>
</dbReference>
<dbReference type="InterPro" id="IPR011993">
    <property type="entry name" value="PH-like_dom_sf"/>
</dbReference>
<organism evidence="4 5">
    <name type="scientific">Fistulifera solaris</name>
    <name type="common">Oleaginous diatom</name>
    <dbReference type="NCBI Taxonomy" id="1519565"/>
    <lineage>
        <taxon>Eukaryota</taxon>
        <taxon>Sar</taxon>
        <taxon>Stramenopiles</taxon>
        <taxon>Ochrophyta</taxon>
        <taxon>Bacillariophyta</taxon>
        <taxon>Bacillariophyceae</taxon>
        <taxon>Bacillariophycidae</taxon>
        <taxon>Naviculales</taxon>
        <taxon>Naviculaceae</taxon>
        <taxon>Fistulifera</taxon>
    </lineage>
</organism>
<proteinExistence type="predicted"/>
<protein>
    <recommendedName>
        <fullName evidence="3">PH domain-containing protein</fullName>
    </recommendedName>
</protein>
<feature type="compositionally biased region" description="Polar residues" evidence="2">
    <location>
        <begin position="586"/>
        <end position="605"/>
    </location>
</feature>
<evidence type="ECO:0000259" key="3">
    <source>
        <dbReference type="PROSITE" id="PS50003"/>
    </source>
</evidence>
<evidence type="ECO:0000313" key="4">
    <source>
        <dbReference type="EMBL" id="GAX15393.1"/>
    </source>
</evidence>
<feature type="region of interest" description="Disordered" evidence="2">
    <location>
        <begin position="871"/>
        <end position="905"/>
    </location>
</feature>
<evidence type="ECO:0000256" key="1">
    <source>
        <dbReference type="SAM" id="Coils"/>
    </source>
</evidence>
<feature type="region of interest" description="Disordered" evidence="2">
    <location>
        <begin position="550"/>
        <end position="858"/>
    </location>
</feature>
<keyword evidence="1" id="KW-0175">Coiled coil</keyword>
<evidence type="ECO:0000313" key="5">
    <source>
        <dbReference type="Proteomes" id="UP000198406"/>
    </source>
</evidence>
<feature type="region of interest" description="Disordered" evidence="2">
    <location>
        <begin position="129"/>
        <end position="158"/>
    </location>
</feature>
<dbReference type="SMART" id="SM00233">
    <property type="entry name" value="PH"/>
    <property type="match status" value="1"/>
</dbReference>
<feature type="compositionally biased region" description="Acidic residues" evidence="2">
    <location>
        <begin position="557"/>
        <end position="578"/>
    </location>
</feature>
<dbReference type="Gene3D" id="2.30.29.30">
    <property type="entry name" value="Pleckstrin-homology domain (PH domain)/Phosphotyrosine-binding domain (PTB)"/>
    <property type="match status" value="1"/>
</dbReference>
<feature type="coiled-coil region" evidence="1">
    <location>
        <begin position="379"/>
        <end position="512"/>
    </location>
</feature>
<dbReference type="SUPFAM" id="SSF50729">
    <property type="entry name" value="PH domain-like"/>
    <property type="match status" value="1"/>
</dbReference>
<dbReference type="InParanoid" id="A0A1Z5JMZ8"/>
<reference evidence="4 5" key="1">
    <citation type="journal article" date="2015" name="Plant Cell">
        <title>Oil accumulation by the oleaginous diatom Fistulifera solaris as revealed by the genome and transcriptome.</title>
        <authorList>
            <person name="Tanaka T."/>
            <person name="Maeda Y."/>
            <person name="Veluchamy A."/>
            <person name="Tanaka M."/>
            <person name="Abida H."/>
            <person name="Marechal E."/>
            <person name="Bowler C."/>
            <person name="Muto M."/>
            <person name="Sunaga Y."/>
            <person name="Tanaka M."/>
            <person name="Yoshino T."/>
            <person name="Taniguchi T."/>
            <person name="Fukuda Y."/>
            <person name="Nemoto M."/>
            <person name="Matsumoto M."/>
            <person name="Wong P.S."/>
            <person name="Aburatani S."/>
            <person name="Fujibuchi W."/>
        </authorList>
    </citation>
    <scope>NUCLEOTIDE SEQUENCE [LARGE SCALE GENOMIC DNA]</scope>
    <source>
        <strain evidence="4 5">JPCC DA0580</strain>
    </source>
</reference>
<dbReference type="Proteomes" id="UP000198406">
    <property type="component" value="Unassembled WGS sequence"/>
</dbReference>
<feature type="domain" description="PH" evidence="3">
    <location>
        <begin position="58"/>
        <end position="242"/>
    </location>
</feature>
<dbReference type="OrthoDB" id="43122at2759"/>
<accession>A0A1Z5JMZ8</accession>
<gene>
    <name evidence="4" type="ORF">FisN_8Lh311</name>
</gene>
<name>A0A1Z5JMZ8_FISSO</name>
<feature type="compositionally biased region" description="Low complexity" evidence="2">
    <location>
        <begin position="889"/>
        <end position="905"/>
    </location>
</feature>
<dbReference type="AlphaFoldDB" id="A0A1Z5JMZ8"/>
<dbReference type="InterPro" id="IPR001849">
    <property type="entry name" value="PH_domain"/>
</dbReference>
<feature type="coiled-coil region" evidence="1">
    <location>
        <begin position="263"/>
        <end position="297"/>
    </location>
</feature>
<feature type="compositionally biased region" description="Polar residues" evidence="2">
    <location>
        <begin position="823"/>
        <end position="832"/>
    </location>
</feature>
<feature type="compositionally biased region" description="Basic and acidic residues" evidence="2">
    <location>
        <begin position="613"/>
        <end position="651"/>
    </location>
</feature>
<feature type="compositionally biased region" description="Polar residues" evidence="2">
    <location>
        <begin position="695"/>
        <end position="712"/>
    </location>
</feature>
<feature type="compositionally biased region" description="Basic and acidic residues" evidence="2">
    <location>
        <begin position="758"/>
        <end position="779"/>
    </location>
</feature>
<sequence>MAAKQGLTAQLSQAGEDAKRAVLSRTNLWFAHGDSSNLNTVCTIKSAPPRSPEVLNLLATKSGWLYKRNEQHVWQARWCCVVPHMFLYYFDAHPSANNCSVENGPGSLLPPPTAQQQEEWNRAVSQGYNGKLPKHERRSHFPASFFPSGGDAPPDHHHENAVAMEGLSMDDPQNPPTSTLQQPTGIIDLECYTTVNRSSFNSNVLQLAGDDTLNPDLRTFYFCACEEEASQEWTQAFLHNRHAALLDECDAYKQVCDGFAQQLQMLHQELDESGVLKEEAQQELYRLRSQQEDLRRSCWRLSEEALFSTLSLDEDEGVDNPTVNTRSELRHRMEQLRAQDWGVTALIQVLIEHCQQLEQACSKEYHAKIQLQNDLRSTGQSDQAKVLELESQLKALQEQYQAESESWKVQTARLQTQLSESQKELQDIQKALSSTQLEMTMNGSQQRNQVKELTQHKKILKKEVIDLRNQLEVTKKELAAMQHEKQQQVLVSKEYEQKNVLLERYVEKMESQVKVQQNMMEMISHSGLMSTGGSVYGEGSVMGPGRNLVVIHNDGPNVEEEDEDDLDDEEDDDREIEFDESHVQRQRLNNNTPSERRTSFQGKTGNRSRSRRGFIDDYDNKSHMSELTEDRTQRHFETMTREFRMRNEQRPRPLQVQKQSPRNRGGPPSFIIGVNNLDDTQNGSGAEQDEDEVFQTHQQQGQRYLDTINKSAMSLPPVFSSPPRHKRDNGLPKSGGSLKEYRSDSPETKLSIAQQSRIEADRKTTPVKARLDEKTKAQVEKQSTPPPRGKNKPASSSSSASGLWRRMEEAVLGPMSDYESDESSSCHSTRVTDYTEDDRVGEEEKKTEGSPLTLQERSKLQRAKQIEFLRKQGLINSEADVKGGALDTSSVSSSVRSSRQSPNGS</sequence>
<keyword evidence="5" id="KW-1185">Reference proteome</keyword>
<comment type="caution">
    <text evidence="4">The sequence shown here is derived from an EMBL/GenBank/DDBJ whole genome shotgun (WGS) entry which is preliminary data.</text>
</comment>
<evidence type="ECO:0000256" key="2">
    <source>
        <dbReference type="SAM" id="MobiDB-lite"/>
    </source>
</evidence>
<dbReference type="EMBL" id="BDSP01000092">
    <property type="protein sequence ID" value="GAX15393.1"/>
    <property type="molecule type" value="Genomic_DNA"/>
</dbReference>